<feature type="active site" evidence="3">
    <location>
        <position position="62"/>
    </location>
</feature>
<dbReference type="InParanoid" id="A0A1B7N0H5"/>
<name>A0A1B7N0H5_9AGAM</name>
<dbReference type="PANTHER" id="PTHR47966:SF51">
    <property type="entry name" value="BETA-SITE APP-CLEAVING ENZYME, ISOFORM A-RELATED"/>
    <property type="match status" value="1"/>
</dbReference>
<dbReference type="Gene3D" id="2.40.70.10">
    <property type="entry name" value="Acid Proteases"/>
    <property type="match status" value="2"/>
</dbReference>
<evidence type="ECO:0000259" key="5">
    <source>
        <dbReference type="PROSITE" id="PS51767"/>
    </source>
</evidence>
<dbReference type="PRINTS" id="PR00792">
    <property type="entry name" value="PEPSIN"/>
</dbReference>
<proteinExistence type="inferred from homology"/>
<comment type="similarity">
    <text evidence="1 4">Belongs to the peptidase A1 family.</text>
</comment>
<evidence type="ECO:0000256" key="1">
    <source>
        <dbReference type="ARBA" id="ARBA00007447"/>
    </source>
</evidence>
<dbReference type="FunCoup" id="A0A1B7N0H5">
    <property type="interactions" value="58"/>
</dbReference>
<keyword evidence="7" id="KW-1185">Reference proteome</keyword>
<evidence type="ECO:0000256" key="4">
    <source>
        <dbReference type="RuleBase" id="RU000454"/>
    </source>
</evidence>
<dbReference type="CDD" id="cd05471">
    <property type="entry name" value="pepsin_like"/>
    <property type="match status" value="1"/>
</dbReference>
<keyword evidence="2 4" id="KW-0064">Aspartyl protease</keyword>
<dbReference type="STRING" id="1314800.A0A1B7N0H5"/>
<accession>A0A1B7N0H5</accession>
<sequence>MPLKRLTGTGSHLDAGRARAAFLKSRASGDRLSVSSSNLGYVQYTTSVGVGTPPTYYNLVVDTGSAVTFVGTGKKYVRTSSSVSTGQKINVTYGTGYFKGDEYNDTVTLAPQLVITQQSIGDALEYADFLDVDGIIGFGPVDLTQRSLPAYPYFMVPTVMDNAINQNLLKTKILGVSFAPATSFNDTNGSLTYGGVDDTLYTGEILYMPVTETYPAAGYWGVNVSDVIYGSHSVIPQSTAGVVDTGTTLILIADDFFAVYMAAIPGAYIDDNTGLIVIPASSVAGMQPLKFKFGKTVLSIDASSQLIPQDQNTEWGGEKGVQYGVVGNLGANSGEGLDFTLGQKFMEIFYAVFDADENRVGFG</sequence>
<dbReference type="InterPro" id="IPR001969">
    <property type="entry name" value="Aspartic_peptidase_AS"/>
</dbReference>
<dbReference type="InterPro" id="IPR033121">
    <property type="entry name" value="PEPTIDASE_A1"/>
</dbReference>
<dbReference type="AlphaFoldDB" id="A0A1B7N0H5"/>
<evidence type="ECO:0000313" key="7">
    <source>
        <dbReference type="Proteomes" id="UP000092154"/>
    </source>
</evidence>
<dbReference type="GO" id="GO:0006508">
    <property type="term" value="P:proteolysis"/>
    <property type="evidence" value="ECO:0007669"/>
    <property type="project" value="UniProtKB-KW"/>
</dbReference>
<reference evidence="6 7" key="1">
    <citation type="submission" date="2016-06" db="EMBL/GenBank/DDBJ databases">
        <title>Comparative genomics of the ectomycorrhizal sister species Rhizopogon vinicolor and Rhizopogon vesiculosus (Basidiomycota: Boletales) reveals a divergence of the mating type B locus.</title>
        <authorList>
            <consortium name="DOE Joint Genome Institute"/>
            <person name="Mujic A.B."/>
            <person name="Kuo A."/>
            <person name="Tritt A."/>
            <person name="Lipzen A."/>
            <person name="Chen C."/>
            <person name="Johnson J."/>
            <person name="Sharma A."/>
            <person name="Barry K."/>
            <person name="Grigoriev I.V."/>
            <person name="Spatafora J.W."/>
        </authorList>
    </citation>
    <scope>NUCLEOTIDE SEQUENCE [LARGE SCALE GENOMIC DNA]</scope>
    <source>
        <strain evidence="6 7">AM-OR11-026</strain>
    </source>
</reference>
<dbReference type="Pfam" id="PF00026">
    <property type="entry name" value="Asp"/>
    <property type="match status" value="1"/>
</dbReference>
<keyword evidence="4 6" id="KW-0645">Protease</keyword>
<feature type="active site" evidence="3">
    <location>
        <position position="244"/>
    </location>
</feature>
<dbReference type="GO" id="GO:0004190">
    <property type="term" value="F:aspartic-type endopeptidase activity"/>
    <property type="evidence" value="ECO:0007669"/>
    <property type="project" value="UniProtKB-KW"/>
</dbReference>
<protein>
    <submittedName>
        <fullName evidence="6">Acid protease</fullName>
    </submittedName>
</protein>
<dbReference type="PANTHER" id="PTHR47966">
    <property type="entry name" value="BETA-SITE APP-CLEAVING ENZYME, ISOFORM A-RELATED"/>
    <property type="match status" value="1"/>
</dbReference>
<dbReference type="Proteomes" id="UP000092154">
    <property type="component" value="Unassembled WGS sequence"/>
</dbReference>
<keyword evidence="4" id="KW-0378">Hydrolase</keyword>
<organism evidence="6 7">
    <name type="scientific">Rhizopogon vinicolor AM-OR11-026</name>
    <dbReference type="NCBI Taxonomy" id="1314800"/>
    <lineage>
        <taxon>Eukaryota</taxon>
        <taxon>Fungi</taxon>
        <taxon>Dikarya</taxon>
        <taxon>Basidiomycota</taxon>
        <taxon>Agaricomycotina</taxon>
        <taxon>Agaricomycetes</taxon>
        <taxon>Agaricomycetidae</taxon>
        <taxon>Boletales</taxon>
        <taxon>Suillineae</taxon>
        <taxon>Rhizopogonaceae</taxon>
        <taxon>Rhizopogon</taxon>
    </lineage>
</organism>
<dbReference type="PROSITE" id="PS00141">
    <property type="entry name" value="ASP_PROTEASE"/>
    <property type="match status" value="1"/>
</dbReference>
<dbReference type="EMBL" id="KV448301">
    <property type="protein sequence ID" value="OAX38322.1"/>
    <property type="molecule type" value="Genomic_DNA"/>
</dbReference>
<feature type="domain" description="Peptidase A1" evidence="5">
    <location>
        <begin position="44"/>
        <end position="363"/>
    </location>
</feature>
<evidence type="ECO:0000313" key="6">
    <source>
        <dbReference type="EMBL" id="OAX38322.1"/>
    </source>
</evidence>
<evidence type="ECO:0000256" key="2">
    <source>
        <dbReference type="ARBA" id="ARBA00022750"/>
    </source>
</evidence>
<dbReference type="InterPro" id="IPR034164">
    <property type="entry name" value="Pepsin-like_dom"/>
</dbReference>
<dbReference type="PROSITE" id="PS51767">
    <property type="entry name" value="PEPTIDASE_A1"/>
    <property type="match status" value="1"/>
</dbReference>
<evidence type="ECO:0000256" key="3">
    <source>
        <dbReference type="PIRSR" id="PIRSR601461-1"/>
    </source>
</evidence>
<dbReference type="OrthoDB" id="660550at2759"/>
<gene>
    <name evidence="6" type="ORF">K503DRAFT_691779</name>
</gene>
<dbReference type="InterPro" id="IPR001461">
    <property type="entry name" value="Aspartic_peptidase_A1"/>
</dbReference>
<dbReference type="SUPFAM" id="SSF50630">
    <property type="entry name" value="Acid proteases"/>
    <property type="match status" value="1"/>
</dbReference>
<dbReference type="InterPro" id="IPR021109">
    <property type="entry name" value="Peptidase_aspartic_dom_sf"/>
</dbReference>